<feature type="region of interest" description="Disordered" evidence="1">
    <location>
        <begin position="82"/>
        <end position="160"/>
    </location>
</feature>
<evidence type="ECO:0000256" key="1">
    <source>
        <dbReference type="SAM" id="MobiDB-lite"/>
    </source>
</evidence>
<gene>
    <name evidence="2" type="ORF">AVDCRST_MAG53-3518</name>
</gene>
<dbReference type="AlphaFoldDB" id="A0A6J4TDU8"/>
<feature type="compositionally biased region" description="Basic and acidic residues" evidence="1">
    <location>
        <begin position="32"/>
        <end position="41"/>
    </location>
</feature>
<sequence length="160" mass="17044">MGVELRQAERDGPVAGKAHGEEDPAAVGRRRCGVDGARRRDPVLGPLQARFEGLHGFKLAGEVRHAWPARDALLASLDAERVTGLQGEAAPAGRRRGGGRRRRARRRCAASAGSTANTSVRVRTPRHQGRTPHQAVLGTDGLSRRASTVAAVRSRGGGRR</sequence>
<evidence type="ECO:0000313" key="2">
    <source>
        <dbReference type="EMBL" id="CAA9520607.1"/>
    </source>
</evidence>
<feature type="compositionally biased region" description="Basic and acidic residues" evidence="1">
    <location>
        <begin position="1"/>
        <end position="22"/>
    </location>
</feature>
<dbReference type="EMBL" id="CADCVR010000102">
    <property type="protein sequence ID" value="CAA9520607.1"/>
    <property type="molecule type" value="Genomic_DNA"/>
</dbReference>
<feature type="compositionally biased region" description="Low complexity" evidence="1">
    <location>
        <begin position="144"/>
        <end position="154"/>
    </location>
</feature>
<proteinExistence type="predicted"/>
<name>A0A6J4TDU8_9ACTN</name>
<organism evidence="2">
    <name type="scientific">uncultured Solirubrobacteraceae bacterium</name>
    <dbReference type="NCBI Taxonomy" id="1162706"/>
    <lineage>
        <taxon>Bacteria</taxon>
        <taxon>Bacillati</taxon>
        <taxon>Actinomycetota</taxon>
        <taxon>Thermoleophilia</taxon>
        <taxon>Solirubrobacterales</taxon>
        <taxon>Solirubrobacteraceae</taxon>
        <taxon>environmental samples</taxon>
    </lineage>
</organism>
<feature type="region of interest" description="Disordered" evidence="1">
    <location>
        <begin position="1"/>
        <end position="41"/>
    </location>
</feature>
<reference evidence="2" key="1">
    <citation type="submission" date="2020-02" db="EMBL/GenBank/DDBJ databases">
        <authorList>
            <person name="Meier V. D."/>
        </authorList>
    </citation>
    <scope>NUCLEOTIDE SEQUENCE</scope>
    <source>
        <strain evidence="2">AVDCRST_MAG53</strain>
    </source>
</reference>
<protein>
    <submittedName>
        <fullName evidence="2">Uncharacterized protein</fullName>
    </submittedName>
</protein>
<accession>A0A6J4TDU8</accession>
<feature type="compositionally biased region" description="Basic residues" evidence="1">
    <location>
        <begin position="93"/>
        <end position="108"/>
    </location>
</feature>